<protein>
    <submittedName>
        <fullName evidence="2">Uncharacterized protein</fullName>
    </submittedName>
</protein>
<organism evidence="2 3">
    <name type="scientific">Pleuronectes platessa</name>
    <name type="common">European plaice</name>
    <dbReference type="NCBI Taxonomy" id="8262"/>
    <lineage>
        <taxon>Eukaryota</taxon>
        <taxon>Metazoa</taxon>
        <taxon>Chordata</taxon>
        <taxon>Craniata</taxon>
        <taxon>Vertebrata</taxon>
        <taxon>Euteleostomi</taxon>
        <taxon>Actinopterygii</taxon>
        <taxon>Neopterygii</taxon>
        <taxon>Teleostei</taxon>
        <taxon>Neoteleostei</taxon>
        <taxon>Acanthomorphata</taxon>
        <taxon>Carangaria</taxon>
        <taxon>Pleuronectiformes</taxon>
        <taxon>Pleuronectoidei</taxon>
        <taxon>Pleuronectidae</taxon>
        <taxon>Pleuronectes</taxon>
    </lineage>
</organism>
<keyword evidence="3" id="KW-1185">Reference proteome</keyword>
<evidence type="ECO:0000313" key="3">
    <source>
        <dbReference type="Proteomes" id="UP001153269"/>
    </source>
</evidence>
<name>A0A9N7YCB1_PLEPL</name>
<accession>A0A9N7YCB1</accession>
<dbReference type="AlphaFoldDB" id="A0A9N7YCB1"/>
<evidence type="ECO:0000256" key="1">
    <source>
        <dbReference type="SAM" id="MobiDB-lite"/>
    </source>
</evidence>
<feature type="region of interest" description="Disordered" evidence="1">
    <location>
        <begin position="115"/>
        <end position="167"/>
    </location>
</feature>
<dbReference type="EMBL" id="CADEAL010000458">
    <property type="protein sequence ID" value="CAB1420481.1"/>
    <property type="molecule type" value="Genomic_DNA"/>
</dbReference>
<reference evidence="2" key="1">
    <citation type="submission" date="2020-03" db="EMBL/GenBank/DDBJ databases">
        <authorList>
            <person name="Weist P."/>
        </authorList>
    </citation>
    <scope>NUCLEOTIDE SEQUENCE</scope>
</reference>
<evidence type="ECO:0000313" key="2">
    <source>
        <dbReference type="EMBL" id="CAB1420481.1"/>
    </source>
</evidence>
<dbReference type="Proteomes" id="UP001153269">
    <property type="component" value="Unassembled WGS sequence"/>
</dbReference>
<sequence length="167" mass="18308">MQIRVYETVSKTRKLWGVLRDILRVFDRDEAEWPAANQEDRLGRWREIERRGEGEHKGMQVIDDCFGRGVGGGSLHGFVPVTPEAEAPRCAKAASRCFSLRLAVLEGALLHFTHRQQAGPPPTPQTHSPSACLPSASRRPLGQGQSSPSATEMGSDVPGDQKRPAEA</sequence>
<feature type="compositionally biased region" description="Polar residues" evidence="1">
    <location>
        <begin position="143"/>
        <end position="152"/>
    </location>
</feature>
<proteinExistence type="predicted"/>
<comment type="caution">
    <text evidence="2">The sequence shown here is derived from an EMBL/GenBank/DDBJ whole genome shotgun (WGS) entry which is preliminary data.</text>
</comment>
<gene>
    <name evidence="2" type="ORF">PLEPLA_LOCUS8356</name>
</gene>